<dbReference type="Pfam" id="PF04891">
    <property type="entry name" value="NifQ"/>
    <property type="match status" value="1"/>
</dbReference>
<dbReference type="GO" id="GO:0009399">
    <property type="term" value="P:nitrogen fixation"/>
    <property type="evidence" value="ECO:0007669"/>
    <property type="project" value="InterPro"/>
</dbReference>
<protein>
    <submittedName>
        <fullName evidence="1">Nitrogen fixation protein NifQ</fullName>
    </submittedName>
</protein>
<gene>
    <name evidence="1" type="ORF">KAK03_23930</name>
</gene>
<dbReference type="GO" id="GO:0030151">
    <property type="term" value="F:molybdenum ion binding"/>
    <property type="evidence" value="ECO:0007669"/>
    <property type="project" value="InterPro"/>
</dbReference>
<accession>A0A940YJH0</accession>
<evidence type="ECO:0000313" key="2">
    <source>
        <dbReference type="Proteomes" id="UP000676246"/>
    </source>
</evidence>
<sequence length="132" mass="14918">MPPWPVLREDFAARRARREDEVQDVRALLLEHADPAAGPPEWVEAAATAVAVACLGDNHLWQDLLLDDRQQLNALLRHWFPSLVAANAGDMKWKKFLYRALCERAEVLICKSPSCDICSDRPLCFEAPDTTH</sequence>
<dbReference type="EMBL" id="JAGQDD010000031">
    <property type="protein sequence ID" value="MBQ0933537.1"/>
    <property type="molecule type" value="Genomic_DNA"/>
</dbReference>
<keyword evidence="2" id="KW-1185">Reference proteome</keyword>
<dbReference type="InterPro" id="IPR006975">
    <property type="entry name" value="NifQ"/>
</dbReference>
<proteinExistence type="predicted"/>
<dbReference type="AlphaFoldDB" id="A0A940YJH0"/>
<organism evidence="1 2">
    <name type="scientific">Ideonella alba</name>
    <dbReference type="NCBI Taxonomy" id="2824118"/>
    <lineage>
        <taxon>Bacteria</taxon>
        <taxon>Pseudomonadati</taxon>
        <taxon>Pseudomonadota</taxon>
        <taxon>Betaproteobacteria</taxon>
        <taxon>Burkholderiales</taxon>
        <taxon>Sphaerotilaceae</taxon>
        <taxon>Ideonella</taxon>
    </lineage>
</organism>
<dbReference type="Proteomes" id="UP000676246">
    <property type="component" value="Unassembled WGS sequence"/>
</dbReference>
<dbReference type="RefSeq" id="WP_210857198.1">
    <property type="nucleotide sequence ID" value="NZ_JAGQDD010000031.1"/>
</dbReference>
<name>A0A940YJH0_9BURK</name>
<evidence type="ECO:0000313" key="1">
    <source>
        <dbReference type="EMBL" id="MBQ0933537.1"/>
    </source>
</evidence>
<comment type="caution">
    <text evidence="1">The sequence shown here is derived from an EMBL/GenBank/DDBJ whole genome shotgun (WGS) entry which is preliminary data.</text>
</comment>
<reference evidence="1 2" key="1">
    <citation type="submission" date="2021-04" db="EMBL/GenBank/DDBJ databases">
        <title>The genome sequence of Ideonella sp. 3Y2.</title>
        <authorList>
            <person name="Liu Y."/>
        </authorList>
    </citation>
    <scope>NUCLEOTIDE SEQUENCE [LARGE SCALE GENOMIC DNA]</scope>
    <source>
        <strain evidence="1 2">3Y2</strain>
    </source>
</reference>